<organism evidence="4 5">
    <name type="scientific">Desulfoglaeba alkanexedens ALDC</name>
    <dbReference type="NCBI Taxonomy" id="980445"/>
    <lineage>
        <taxon>Bacteria</taxon>
        <taxon>Pseudomonadati</taxon>
        <taxon>Thermodesulfobacteriota</taxon>
        <taxon>Syntrophobacteria</taxon>
        <taxon>Syntrophobacterales</taxon>
        <taxon>Syntrophobacteraceae</taxon>
        <taxon>Desulfoglaeba</taxon>
    </lineage>
</organism>
<dbReference type="InterPro" id="IPR051796">
    <property type="entry name" value="ISF_SsuE-like"/>
</dbReference>
<evidence type="ECO:0000313" key="4">
    <source>
        <dbReference type="EMBL" id="QCQ22438.1"/>
    </source>
</evidence>
<reference evidence="4 5" key="1">
    <citation type="submission" date="2019-05" db="EMBL/GenBank/DDBJ databases">
        <title>The Complete Genome Sequence of the n-alkane-degrading Desulfoglaeba alkanexedens ALDC reveals multiple alkylsuccinate synthase gene clusters.</title>
        <authorList>
            <person name="Callaghan A.V."/>
            <person name="Davidova I.A."/>
            <person name="Duncan K.E."/>
            <person name="Morris B."/>
            <person name="McInerney M.J."/>
        </authorList>
    </citation>
    <scope>NUCLEOTIDE SEQUENCE [LARGE SCALE GENOMIC DNA]</scope>
    <source>
        <strain evidence="4 5">ALDC</strain>
    </source>
</reference>
<gene>
    <name evidence="4" type="ORF">FDQ92_09860</name>
</gene>
<sequence length="228" mass="25069">MPLSLCRRSVPVLIAPATPNRKPAGTRPIIPQGVPDMDVLGIYGSPRKGGNTDTMLDAFLEGAVAGGARPIRVYVRRLRMQGCIGCGGCEATGECVVEDAMTDVYPLLEATPRIVVASPIYFYGVTGQLKLLIDRSQACYMRRELEKREERPSRRSARKGFLLSAGATRGKRLFDCAALTLHYFFDALDMDYAGELCFRQIEHKGDIQNHPAALDECRQAGRNFVDTG</sequence>
<feature type="domain" description="NADPH-dependent FMN reductase-like" evidence="3">
    <location>
        <begin position="37"/>
        <end position="147"/>
    </location>
</feature>
<keyword evidence="5" id="KW-1185">Reference proteome</keyword>
<dbReference type="AlphaFoldDB" id="A0A4P8L3I3"/>
<evidence type="ECO:0000256" key="2">
    <source>
        <dbReference type="ARBA" id="ARBA00022643"/>
    </source>
</evidence>
<protein>
    <submittedName>
        <fullName evidence="4">Flavodoxin family protein</fullName>
    </submittedName>
</protein>
<evidence type="ECO:0000259" key="3">
    <source>
        <dbReference type="Pfam" id="PF03358"/>
    </source>
</evidence>
<accession>A0A4P8L3I3</accession>
<reference evidence="4 5" key="2">
    <citation type="submission" date="2019-05" db="EMBL/GenBank/DDBJ databases">
        <authorList>
            <person name="Suflita J.M."/>
            <person name="Marks C.R."/>
        </authorList>
    </citation>
    <scope>NUCLEOTIDE SEQUENCE [LARGE SCALE GENOMIC DNA]</scope>
    <source>
        <strain evidence="4 5">ALDC</strain>
    </source>
</reference>
<evidence type="ECO:0000256" key="1">
    <source>
        <dbReference type="ARBA" id="ARBA00022630"/>
    </source>
</evidence>
<keyword evidence="2" id="KW-0288">FMN</keyword>
<dbReference type="Pfam" id="PF03358">
    <property type="entry name" value="FMN_red"/>
    <property type="match status" value="1"/>
</dbReference>
<dbReference type="Proteomes" id="UP000298602">
    <property type="component" value="Chromosome"/>
</dbReference>
<dbReference type="InterPro" id="IPR029039">
    <property type="entry name" value="Flavoprotein-like_sf"/>
</dbReference>
<evidence type="ECO:0000313" key="5">
    <source>
        <dbReference type="Proteomes" id="UP000298602"/>
    </source>
</evidence>
<proteinExistence type="predicted"/>
<dbReference type="PANTHER" id="PTHR43278:SF2">
    <property type="entry name" value="IRON-SULFUR FLAVOPROTEIN"/>
    <property type="match status" value="1"/>
</dbReference>
<dbReference type="GO" id="GO:0016491">
    <property type="term" value="F:oxidoreductase activity"/>
    <property type="evidence" value="ECO:0007669"/>
    <property type="project" value="InterPro"/>
</dbReference>
<dbReference type="OrthoDB" id="9805976at2"/>
<dbReference type="Gene3D" id="3.40.50.360">
    <property type="match status" value="1"/>
</dbReference>
<dbReference type="PANTHER" id="PTHR43278">
    <property type="entry name" value="NAD(P)H-DEPENDENT FMN-CONTAINING OXIDOREDUCTASE YWQN-RELATED"/>
    <property type="match status" value="1"/>
</dbReference>
<dbReference type="InterPro" id="IPR005025">
    <property type="entry name" value="FMN_Rdtase-like_dom"/>
</dbReference>
<keyword evidence="1" id="KW-0285">Flavoprotein</keyword>
<name>A0A4P8L3I3_9BACT</name>
<dbReference type="EMBL" id="CP040098">
    <property type="protein sequence ID" value="QCQ22438.1"/>
    <property type="molecule type" value="Genomic_DNA"/>
</dbReference>
<dbReference type="KEGG" id="dax:FDQ92_09860"/>
<dbReference type="SUPFAM" id="SSF52218">
    <property type="entry name" value="Flavoproteins"/>
    <property type="match status" value="1"/>
</dbReference>